<sequence>MNKGSEELEPIIIRDRKLGCRWARVSTKVNGETRERLGQNGAPQFVGRPEGELQWQADVCGVRPSRTP</sequence>
<name>A0ABP0USP9_9BRYO</name>
<dbReference type="EMBL" id="OZ019898">
    <property type="protein sequence ID" value="CAK9229004.1"/>
    <property type="molecule type" value="Genomic_DNA"/>
</dbReference>
<protein>
    <submittedName>
        <fullName evidence="1">Uncharacterized protein</fullName>
    </submittedName>
</protein>
<evidence type="ECO:0000313" key="1">
    <source>
        <dbReference type="EMBL" id="CAK9229004.1"/>
    </source>
</evidence>
<organism evidence="1 2">
    <name type="scientific">Sphagnum troendelagicum</name>
    <dbReference type="NCBI Taxonomy" id="128251"/>
    <lineage>
        <taxon>Eukaryota</taxon>
        <taxon>Viridiplantae</taxon>
        <taxon>Streptophyta</taxon>
        <taxon>Embryophyta</taxon>
        <taxon>Bryophyta</taxon>
        <taxon>Sphagnophytina</taxon>
        <taxon>Sphagnopsida</taxon>
        <taxon>Sphagnales</taxon>
        <taxon>Sphagnaceae</taxon>
        <taxon>Sphagnum</taxon>
    </lineage>
</organism>
<gene>
    <name evidence="1" type="ORF">CSSPTR1EN2_LOCUS19516</name>
</gene>
<keyword evidence="2" id="KW-1185">Reference proteome</keyword>
<accession>A0ABP0USP9</accession>
<proteinExistence type="predicted"/>
<reference evidence="1" key="1">
    <citation type="submission" date="2024-02" db="EMBL/GenBank/DDBJ databases">
        <authorList>
            <consortium name="ELIXIR-Norway"/>
            <consortium name="Elixir Norway"/>
        </authorList>
    </citation>
    <scope>NUCLEOTIDE SEQUENCE</scope>
</reference>
<evidence type="ECO:0000313" key="2">
    <source>
        <dbReference type="Proteomes" id="UP001497512"/>
    </source>
</evidence>
<dbReference type="Proteomes" id="UP001497512">
    <property type="component" value="Chromosome 6"/>
</dbReference>